<dbReference type="GeneID" id="85448744"/>
<dbReference type="RefSeq" id="XP_060408197.1">
    <property type="nucleotide sequence ID" value="XM_060564504.1"/>
</dbReference>
<organism evidence="1 2">
    <name type="scientific">Colletotrichum navitas</name>
    <dbReference type="NCBI Taxonomy" id="681940"/>
    <lineage>
        <taxon>Eukaryota</taxon>
        <taxon>Fungi</taxon>
        <taxon>Dikarya</taxon>
        <taxon>Ascomycota</taxon>
        <taxon>Pezizomycotina</taxon>
        <taxon>Sordariomycetes</taxon>
        <taxon>Hypocreomycetidae</taxon>
        <taxon>Glomerellales</taxon>
        <taxon>Glomerellaceae</taxon>
        <taxon>Colletotrichum</taxon>
        <taxon>Colletotrichum graminicola species complex</taxon>
    </lineage>
</organism>
<reference evidence="1" key="1">
    <citation type="submission" date="2021-06" db="EMBL/GenBank/DDBJ databases">
        <title>Comparative genomics, transcriptomics and evolutionary studies reveal genomic signatures of adaptation to plant cell wall in hemibiotrophic fungi.</title>
        <authorList>
            <consortium name="DOE Joint Genome Institute"/>
            <person name="Baroncelli R."/>
            <person name="Diaz J.F."/>
            <person name="Benocci T."/>
            <person name="Peng M."/>
            <person name="Battaglia E."/>
            <person name="Haridas S."/>
            <person name="Andreopoulos W."/>
            <person name="Labutti K."/>
            <person name="Pangilinan J."/>
            <person name="Floch G.L."/>
            <person name="Makela M.R."/>
            <person name="Henrissat B."/>
            <person name="Grigoriev I.V."/>
            <person name="Crouch J.A."/>
            <person name="De Vries R.P."/>
            <person name="Sukno S.A."/>
            <person name="Thon M.R."/>
        </authorList>
    </citation>
    <scope>NUCLEOTIDE SEQUENCE</scope>
    <source>
        <strain evidence="1">CBS 125086</strain>
    </source>
</reference>
<evidence type="ECO:0000313" key="2">
    <source>
        <dbReference type="Proteomes" id="UP001230504"/>
    </source>
</evidence>
<sequence length="186" mass="19727">MAGVGRGGTGWSRIDSAAAEARVRFDDQMSSLDGGRRGRHITTDGDFGIGRCLAGDVKAHSKLNQCGWWLAAREETAQGVKQNAAYDAVPKDKVENGRRYTKGFGNVMAGFFDVGGLASVSEFTVVSKLVGSSKNTRADFSEGQTGEMELNLIGPWAGLGSAERGIVSKCITLEENRGELAKGPPK</sequence>
<comment type="caution">
    <text evidence="1">The sequence shown here is derived from an EMBL/GenBank/DDBJ whole genome shotgun (WGS) entry which is preliminary data.</text>
</comment>
<dbReference type="Proteomes" id="UP001230504">
    <property type="component" value="Unassembled WGS sequence"/>
</dbReference>
<accession>A0AAD8PLI5</accession>
<name>A0AAD8PLI5_9PEZI</name>
<evidence type="ECO:0000313" key="1">
    <source>
        <dbReference type="EMBL" id="KAK1570011.1"/>
    </source>
</evidence>
<gene>
    <name evidence="1" type="ORF">LY79DRAFT_678574</name>
</gene>
<keyword evidence="2" id="KW-1185">Reference proteome</keyword>
<protein>
    <submittedName>
        <fullName evidence="1">Uncharacterized protein</fullName>
    </submittedName>
</protein>
<dbReference type="EMBL" id="JAHLJV010000116">
    <property type="protein sequence ID" value="KAK1570011.1"/>
    <property type="molecule type" value="Genomic_DNA"/>
</dbReference>
<proteinExistence type="predicted"/>
<dbReference type="AlphaFoldDB" id="A0AAD8PLI5"/>